<organism evidence="2 3">
    <name type="scientific">Bos mutus</name>
    <name type="common">wild yak</name>
    <dbReference type="NCBI Taxonomy" id="72004"/>
    <lineage>
        <taxon>Eukaryota</taxon>
        <taxon>Metazoa</taxon>
        <taxon>Chordata</taxon>
        <taxon>Craniata</taxon>
        <taxon>Vertebrata</taxon>
        <taxon>Euteleostomi</taxon>
        <taxon>Mammalia</taxon>
        <taxon>Eutheria</taxon>
        <taxon>Laurasiatheria</taxon>
        <taxon>Artiodactyla</taxon>
        <taxon>Ruminantia</taxon>
        <taxon>Pecora</taxon>
        <taxon>Bovidae</taxon>
        <taxon>Bovinae</taxon>
        <taxon>Bos</taxon>
    </lineage>
</organism>
<gene>
    <name evidence="2" type="ORF">M91_21687</name>
</gene>
<name>L8HPR4_9CETA</name>
<feature type="compositionally biased region" description="Basic and acidic residues" evidence="1">
    <location>
        <begin position="14"/>
        <end position="29"/>
    </location>
</feature>
<dbReference type="Proteomes" id="UP000011080">
    <property type="component" value="Unassembled WGS sequence"/>
</dbReference>
<reference evidence="2 3" key="1">
    <citation type="journal article" date="2012" name="Nat. Genet.">
        <title>The yak genome and adaptation to life at high altitude.</title>
        <authorList>
            <person name="Qiu Q."/>
            <person name="Zhang G."/>
            <person name="Ma T."/>
            <person name="Qian W."/>
            <person name="Wang J."/>
            <person name="Ye Z."/>
            <person name="Cao C."/>
            <person name="Hu Q."/>
            <person name="Kim J."/>
            <person name="Larkin D.M."/>
            <person name="Auvil L."/>
            <person name="Capitanu B."/>
            <person name="Ma J."/>
            <person name="Lewin H.A."/>
            <person name="Qian X."/>
            <person name="Lang Y."/>
            <person name="Zhou R."/>
            <person name="Wang L."/>
            <person name="Wang K."/>
            <person name="Xia J."/>
            <person name="Liao S."/>
            <person name="Pan S."/>
            <person name="Lu X."/>
            <person name="Hou H."/>
            <person name="Wang Y."/>
            <person name="Zang X."/>
            <person name="Yin Y."/>
            <person name="Ma H."/>
            <person name="Zhang J."/>
            <person name="Wang Z."/>
            <person name="Zhang Y."/>
            <person name="Zhang D."/>
            <person name="Yonezawa T."/>
            <person name="Hasegawa M."/>
            <person name="Zhong Y."/>
            <person name="Liu W."/>
            <person name="Zhang Y."/>
            <person name="Huang Z."/>
            <person name="Zhang S."/>
            <person name="Long R."/>
            <person name="Yang H."/>
            <person name="Wang J."/>
            <person name="Lenstra J.A."/>
            <person name="Cooper D.N."/>
            <person name="Wu Y."/>
            <person name="Wang J."/>
            <person name="Shi P."/>
            <person name="Wang J."/>
            <person name="Liu J."/>
        </authorList>
    </citation>
    <scope>NUCLEOTIDE SEQUENCE [LARGE SCALE GENOMIC DNA]</scope>
    <source>
        <strain evidence="3">yakQH1</strain>
    </source>
</reference>
<dbReference type="EMBL" id="JH884701">
    <property type="protein sequence ID" value="ELR45052.1"/>
    <property type="molecule type" value="Genomic_DNA"/>
</dbReference>
<protein>
    <submittedName>
        <fullName evidence="2">Uncharacterized protein</fullName>
    </submittedName>
</protein>
<evidence type="ECO:0000256" key="1">
    <source>
        <dbReference type="SAM" id="MobiDB-lite"/>
    </source>
</evidence>
<feature type="compositionally biased region" description="Polar residues" evidence="1">
    <location>
        <begin position="30"/>
        <end position="50"/>
    </location>
</feature>
<accession>L8HPR4</accession>
<dbReference type="AlphaFoldDB" id="L8HPR4"/>
<sequence>MVLGTGLPCLSPEAQDKYPSDADAGKQTEARGQSQRSWVSPTASDSTQRVSVTDRLFVKEVIERGSNLPYRVHRKRRDMSQGTDRAPTRMLKDAVWGLNSLFTDPLNFGDPLDIEAAEHRLGDKEVFWNKGEDYIKHYTRGYGERTEGP</sequence>
<feature type="region of interest" description="Disordered" evidence="1">
    <location>
        <begin position="1"/>
        <end position="50"/>
    </location>
</feature>
<evidence type="ECO:0000313" key="2">
    <source>
        <dbReference type="EMBL" id="ELR45052.1"/>
    </source>
</evidence>
<proteinExistence type="predicted"/>
<evidence type="ECO:0000313" key="3">
    <source>
        <dbReference type="Proteomes" id="UP000011080"/>
    </source>
</evidence>